<name>A0A552X204_9GAMM</name>
<evidence type="ECO:0000313" key="4">
    <source>
        <dbReference type="EMBL" id="TRW48995.1"/>
    </source>
</evidence>
<dbReference type="InterPro" id="IPR025510">
    <property type="entry name" value="DUF4397"/>
</dbReference>
<comment type="caution">
    <text evidence="4">The sequence shown here is derived from an EMBL/GenBank/DDBJ whole genome shotgun (WGS) entry which is preliminary data.</text>
</comment>
<keyword evidence="5" id="KW-1185">Reference proteome</keyword>
<dbReference type="AlphaFoldDB" id="A0A552X204"/>
<dbReference type="PROSITE" id="PS51257">
    <property type="entry name" value="PROKAR_LIPOPROTEIN"/>
    <property type="match status" value="1"/>
</dbReference>
<dbReference type="OrthoDB" id="9783299at2"/>
<keyword evidence="2" id="KW-0732">Signal</keyword>
<proteinExistence type="predicted"/>
<dbReference type="Pfam" id="PF14344">
    <property type="entry name" value="DUF4397"/>
    <property type="match status" value="2"/>
</dbReference>
<feature type="domain" description="DUF4397" evidence="3">
    <location>
        <begin position="263"/>
        <end position="378"/>
    </location>
</feature>
<evidence type="ECO:0000313" key="5">
    <source>
        <dbReference type="Proteomes" id="UP000320359"/>
    </source>
</evidence>
<reference evidence="4 5" key="1">
    <citation type="submission" date="2019-07" db="EMBL/GenBank/DDBJ databases">
        <authorList>
            <person name="Yang M."/>
            <person name="Zhao D."/>
            <person name="Xiang H."/>
        </authorList>
    </citation>
    <scope>NUCLEOTIDE SEQUENCE [LARGE SCALE GENOMIC DNA]</scope>
    <source>
        <strain evidence="4 5">IM1326</strain>
    </source>
</reference>
<evidence type="ECO:0000256" key="1">
    <source>
        <dbReference type="SAM" id="MobiDB-lite"/>
    </source>
</evidence>
<feature type="compositionally biased region" description="Low complexity" evidence="1">
    <location>
        <begin position="22"/>
        <end position="31"/>
    </location>
</feature>
<evidence type="ECO:0000259" key="3">
    <source>
        <dbReference type="Pfam" id="PF14344"/>
    </source>
</evidence>
<dbReference type="Proteomes" id="UP000320359">
    <property type="component" value="Unassembled WGS sequence"/>
</dbReference>
<feature type="signal peptide" evidence="2">
    <location>
        <begin position="1"/>
        <end position="25"/>
    </location>
</feature>
<organism evidence="4 5">
    <name type="scientific">Aliidiomarina halalkaliphila</name>
    <dbReference type="NCBI Taxonomy" id="2593535"/>
    <lineage>
        <taxon>Bacteria</taxon>
        <taxon>Pseudomonadati</taxon>
        <taxon>Pseudomonadota</taxon>
        <taxon>Gammaproteobacteria</taxon>
        <taxon>Alteromonadales</taxon>
        <taxon>Idiomarinaceae</taxon>
        <taxon>Aliidiomarina</taxon>
    </lineage>
</organism>
<dbReference type="RefSeq" id="WP_143235979.1">
    <property type="nucleotide sequence ID" value="NZ_VJWL01000002.1"/>
</dbReference>
<accession>A0A552X204</accession>
<gene>
    <name evidence="4" type="ORF">FM042_08415</name>
</gene>
<protein>
    <submittedName>
        <fullName evidence="4">DUF4397 domain-containing protein</fullName>
    </submittedName>
</protein>
<feature type="region of interest" description="Disordered" evidence="1">
    <location>
        <begin position="22"/>
        <end position="42"/>
    </location>
</feature>
<sequence length="468" mass="48470">MNRFTKVLSVSAIALALAACGSSSSGPTNLTPNPPQPPAEDPGEFQIRVHHASADAPAVNITVNGDIFLDNVDYQVSSGLATVEEGTYDIGVDAILPGGDTATVIGPLSLDLEADMRYDVFALGRVDDESLEPFVVANEVSDVGDGNARLQVLHGVPIDVTVDVYLTEFDADLSAEQPAATLAYQDYTPQVEVPGGDYQIRITVAGDANALLFDSGELSLPAGADLFVTATPNVAANSGDRPIALLVADGEGSAVLYSVDTGADIRVVHAVADAPAVDILVNDDVAIPELAFLEFTGYVNLAADEYNIKVNAAGTDTTVIDADVALMNAWQYSILAVGELGEGTIAPAVIRDFNRRVTTEATVRIVHASPAAGPVDIYVTATDDISDADPAFAGVDFDADEIQATGNVALAPGEYFVTVTLAGTKDAAIGPVMLNLMGGGLYTAIAVDAESGGLPPQLILMDDFVSDE</sequence>
<dbReference type="EMBL" id="VJWL01000002">
    <property type="protein sequence ID" value="TRW48995.1"/>
    <property type="molecule type" value="Genomic_DNA"/>
</dbReference>
<evidence type="ECO:0000256" key="2">
    <source>
        <dbReference type="SAM" id="SignalP"/>
    </source>
</evidence>
<feature type="chain" id="PRO_5022111839" evidence="2">
    <location>
        <begin position="26"/>
        <end position="468"/>
    </location>
</feature>
<feature type="domain" description="DUF4397" evidence="3">
    <location>
        <begin position="46"/>
        <end position="165"/>
    </location>
</feature>